<dbReference type="SUPFAM" id="SSF57783">
    <property type="entry name" value="Zinc beta-ribbon"/>
    <property type="match status" value="1"/>
</dbReference>
<keyword evidence="4 12" id="KW-0548">Nucleotidyltransferase</keyword>
<keyword evidence="9" id="KW-0460">Magnesium</keyword>
<dbReference type="InterPro" id="IPR034151">
    <property type="entry name" value="TOPRIM_DnaG_bac"/>
</dbReference>
<comment type="domain">
    <text evidence="12">Contains an N-terminal zinc-binding domain, a central core domain that contains the primase activity, and a C-terminal DnaB-binding domain.</text>
</comment>
<dbReference type="FunFam" id="3.90.580.10:FF:000001">
    <property type="entry name" value="DNA primase"/>
    <property type="match status" value="1"/>
</dbReference>
<dbReference type="InterPro" id="IPR050219">
    <property type="entry name" value="DnaG_primase"/>
</dbReference>
<gene>
    <name evidence="12 16" type="primary">dnaG</name>
    <name evidence="16" type="ORF">JF922_17930</name>
</gene>
<evidence type="ECO:0000256" key="14">
    <source>
        <dbReference type="PIRSR" id="PIRSR002811-1"/>
    </source>
</evidence>
<keyword evidence="6 12" id="KW-0479">Metal-binding</keyword>
<evidence type="ECO:0000256" key="4">
    <source>
        <dbReference type="ARBA" id="ARBA00022695"/>
    </source>
</evidence>
<dbReference type="Pfam" id="PF01807">
    <property type="entry name" value="Zn_ribbon_DnaG"/>
    <property type="match status" value="1"/>
</dbReference>
<dbReference type="InterPro" id="IPR002694">
    <property type="entry name" value="Znf_CHC2"/>
</dbReference>
<dbReference type="InterPro" id="IPR006295">
    <property type="entry name" value="DNA_primase_DnaG"/>
</dbReference>
<dbReference type="Gene3D" id="3.40.1360.10">
    <property type="match status" value="1"/>
</dbReference>
<evidence type="ECO:0000256" key="5">
    <source>
        <dbReference type="ARBA" id="ARBA00022705"/>
    </source>
</evidence>
<evidence type="ECO:0000256" key="11">
    <source>
        <dbReference type="ARBA" id="ARBA00023163"/>
    </source>
</evidence>
<proteinExistence type="inferred from homology"/>
<dbReference type="AlphaFoldDB" id="A0A934NAE6"/>
<dbReference type="RefSeq" id="WP_338203601.1">
    <property type="nucleotide sequence ID" value="NZ_JAEKNR010000178.1"/>
</dbReference>
<dbReference type="GO" id="GO:0006269">
    <property type="term" value="P:DNA replication, synthesis of primer"/>
    <property type="evidence" value="ECO:0007669"/>
    <property type="project" value="UniProtKB-UniRule"/>
</dbReference>
<dbReference type="Proteomes" id="UP000612893">
    <property type="component" value="Unassembled WGS sequence"/>
</dbReference>
<protein>
    <recommendedName>
        <fullName evidence="12 13">DNA primase</fullName>
        <ecNumber evidence="12">2.7.7.101</ecNumber>
    </recommendedName>
</protein>
<dbReference type="InterPro" id="IPR030846">
    <property type="entry name" value="DnaG_bac"/>
</dbReference>
<comment type="caution">
    <text evidence="16">The sequence shown here is derived from an EMBL/GenBank/DDBJ whole genome shotgun (WGS) entry which is preliminary data.</text>
</comment>
<evidence type="ECO:0000256" key="7">
    <source>
        <dbReference type="ARBA" id="ARBA00022771"/>
    </source>
</evidence>
<dbReference type="GO" id="GO:0003899">
    <property type="term" value="F:DNA-directed RNA polymerase activity"/>
    <property type="evidence" value="ECO:0007669"/>
    <property type="project" value="UniProtKB-UniRule"/>
</dbReference>
<dbReference type="CDD" id="cd03364">
    <property type="entry name" value="TOPRIM_DnaG_primases"/>
    <property type="match status" value="1"/>
</dbReference>
<evidence type="ECO:0000256" key="10">
    <source>
        <dbReference type="ARBA" id="ARBA00023125"/>
    </source>
</evidence>
<keyword evidence="2 12" id="KW-0639">Primosome</keyword>
<dbReference type="InterPro" id="IPR019475">
    <property type="entry name" value="DNA_primase_DnaB-bd"/>
</dbReference>
<dbReference type="EC" id="2.7.7.101" evidence="12"/>
<dbReference type="InterPro" id="IPR036977">
    <property type="entry name" value="DNA_primase_Znf_CHC2"/>
</dbReference>
<evidence type="ECO:0000313" key="17">
    <source>
        <dbReference type="Proteomes" id="UP000612893"/>
    </source>
</evidence>
<dbReference type="GO" id="GO:0008270">
    <property type="term" value="F:zinc ion binding"/>
    <property type="evidence" value="ECO:0007669"/>
    <property type="project" value="UniProtKB-UniRule"/>
</dbReference>
<dbReference type="SMART" id="SM00493">
    <property type="entry name" value="TOPRIM"/>
    <property type="match status" value="1"/>
</dbReference>
<keyword evidence="8 12" id="KW-0862">Zinc</keyword>
<evidence type="ECO:0000313" key="16">
    <source>
        <dbReference type="EMBL" id="MBJ7599943.1"/>
    </source>
</evidence>
<dbReference type="Gene3D" id="3.90.580.10">
    <property type="entry name" value="Zinc finger, CHC2-type domain"/>
    <property type="match status" value="1"/>
</dbReference>
<reference evidence="16" key="1">
    <citation type="submission" date="2020-10" db="EMBL/GenBank/DDBJ databases">
        <title>Ca. Dormibacterota MAGs.</title>
        <authorList>
            <person name="Montgomery K."/>
        </authorList>
    </citation>
    <scope>NUCLEOTIDE SEQUENCE [LARGE SCALE GENOMIC DNA]</scope>
    <source>
        <strain evidence="16">SC8812_S17_10</strain>
    </source>
</reference>
<dbReference type="Gene3D" id="3.90.980.10">
    <property type="entry name" value="DNA primase, catalytic core, N-terminal domain"/>
    <property type="match status" value="1"/>
</dbReference>
<keyword evidence="3 12" id="KW-0808">Transferase</keyword>
<comment type="function">
    <text evidence="12 13">RNA polymerase that catalyzes the synthesis of short RNA molecules used as primers for DNA polymerase during DNA replication.</text>
</comment>
<keyword evidence="5 12" id="KW-0235">DNA replication</keyword>
<dbReference type="GO" id="GO:0000428">
    <property type="term" value="C:DNA-directed RNA polymerase complex"/>
    <property type="evidence" value="ECO:0007669"/>
    <property type="project" value="UniProtKB-KW"/>
</dbReference>
<dbReference type="GO" id="GO:0005737">
    <property type="term" value="C:cytoplasm"/>
    <property type="evidence" value="ECO:0007669"/>
    <property type="project" value="TreeGrafter"/>
</dbReference>
<dbReference type="PIRSF" id="PIRSF002811">
    <property type="entry name" value="DnaG"/>
    <property type="match status" value="1"/>
</dbReference>
<evidence type="ECO:0000256" key="1">
    <source>
        <dbReference type="ARBA" id="ARBA00022478"/>
    </source>
</evidence>
<sequence length="592" mass="66089">MHPGYFLAVSLQPLEDVRDQVRARLNLLDVIQQHVRLRKAGREWVGLCPFHDEKTPSFSVNEQLQSWYCFGCQRGGDVFKFVELREKVTFPEALRILAEMAGVEMPERSGHDQARTRLKRRILELNSLAVQYYEYVLHTTPAGEAGRTLLEKRGVGEHMARRFGLGYAPGGANFASYLARRQRSLADAEAAGLVRRGQDFFQHRLVVPIRDERGQTLAFTGRTVLSDEVRKYVNTPETPAYFKGRVLFALDLARAEIERLGHAVLMEGQFDVIVAHQFGVGNAVASSGTALTEEQLNLLKRFTDQVVLSFDNDAAGRAAASRAIEAAQAQSLRTRVLRLPGDAKDPDEFLRAGGSWDSVLKAAPTGWEYLLREAIGDRSATTPSDLELALRDGNAVLARIDDPAMRDQYRQEAALWLGIDERLWVYQPPKRGATRPQPAANQAPTRENRLDGQAVGKKLSRTLGYLVQVLAVRPEVLERIRATLNLADLEGDDRVAYLHMVETLQRGGLEALGRELTGFPPELEGLVRKAWAAPPPSVSDDVVDDVVRRIARSARARRKRGIIAGLAEAERLGDRERVAALEAEWRQLNGWT</sequence>
<evidence type="ECO:0000256" key="9">
    <source>
        <dbReference type="ARBA" id="ARBA00022842"/>
    </source>
</evidence>
<dbReference type="GO" id="GO:0003677">
    <property type="term" value="F:DNA binding"/>
    <property type="evidence" value="ECO:0007669"/>
    <property type="project" value="UniProtKB-KW"/>
</dbReference>
<dbReference type="Pfam" id="PF10410">
    <property type="entry name" value="DnaB_bind"/>
    <property type="match status" value="1"/>
</dbReference>
<evidence type="ECO:0000256" key="13">
    <source>
        <dbReference type="PIRNR" id="PIRNR002811"/>
    </source>
</evidence>
<dbReference type="PANTHER" id="PTHR30313:SF2">
    <property type="entry name" value="DNA PRIMASE"/>
    <property type="match status" value="1"/>
</dbReference>
<feature type="zinc finger region" description="CHC2-type" evidence="12 14">
    <location>
        <begin position="48"/>
        <end position="72"/>
    </location>
</feature>
<comment type="cofactor">
    <cofactor evidence="12 13 14">
        <name>Zn(2+)</name>
        <dbReference type="ChEBI" id="CHEBI:29105"/>
    </cofactor>
    <text evidence="12 13 14">Binds 1 zinc ion per monomer.</text>
</comment>
<dbReference type="PANTHER" id="PTHR30313">
    <property type="entry name" value="DNA PRIMASE"/>
    <property type="match status" value="1"/>
</dbReference>
<dbReference type="GO" id="GO:1990077">
    <property type="term" value="C:primosome complex"/>
    <property type="evidence" value="ECO:0007669"/>
    <property type="project" value="UniProtKB-KW"/>
</dbReference>
<dbReference type="InterPro" id="IPR013264">
    <property type="entry name" value="DNAG_N"/>
</dbReference>
<dbReference type="SMART" id="SM00400">
    <property type="entry name" value="ZnF_CHCC"/>
    <property type="match status" value="1"/>
</dbReference>
<keyword evidence="7 12" id="KW-0863">Zinc-finger</keyword>
<comment type="catalytic activity">
    <reaction evidence="12">
        <text>ssDNA + n NTP = ssDNA/pppN(pN)n-1 hybrid + (n-1) diphosphate.</text>
        <dbReference type="EC" id="2.7.7.101"/>
    </reaction>
</comment>
<dbReference type="SUPFAM" id="SSF56731">
    <property type="entry name" value="DNA primase core"/>
    <property type="match status" value="1"/>
</dbReference>
<keyword evidence="10 12" id="KW-0238">DNA-binding</keyword>
<keyword evidence="1 12" id="KW-0240">DNA-directed RNA polymerase</keyword>
<evidence type="ECO:0000256" key="12">
    <source>
        <dbReference type="HAMAP-Rule" id="MF_00974"/>
    </source>
</evidence>
<dbReference type="HAMAP" id="MF_00974">
    <property type="entry name" value="DNA_primase_DnaG"/>
    <property type="match status" value="1"/>
</dbReference>
<dbReference type="NCBIfam" id="TIGR01391">
    <property type="entry name" value="dnaG"/>
    <property type="match status" value="1"/>
</dbReference>
<dbReference type="Pfam" id="PF08275">
    <property type="entry name" value="DNAG_N"/>
    <property type="match status" value="1"/>
</dbReference>
<evidence type="ECO:0000256" key="2">
    <source>
        <dbReference type="ARBA" id="ARBA00022515"/>
    </source>
</evidence>
<keyword evidence="11 12" id="KW-0804">Transcription</keyword>
<dbReference type="InterPro" id="IPR037068">
    <property type="entry name" value="DNA_primase_core_N_sf"/>
</dbReference>
<evidence type="ECO:0000256" key="8">
    <source>
        <dbReference type="ARBA" id="ARBA00022833"/>
    </source>
</evidence>
<dbReference type="Pfam" id="PF13155">
    <property type="entry name" value="Toprim_2"/>
    <property type="match status" value="1"/>
</dbReference>
<accession>A0A934NAE6</accession>
<dbReference type="EMBL" id="JAEKNR010000178">
    <property type="protein sequence ID" value="MBJ7599943.1"/>
    <property type="molecule type" value="Genomic_DNA"/>
</dbReference>
<evidence type="ECO:0000256" key="6">
    <source>
        <dbReference type="ARBA" id="ARBA00022723"/>
    </source>
</evidence>
<keyword evidence="17" id="KW-1185">Reference proteome</keyword>
<feature type="domain" description="Toprim" evidence="15">
    <location>
        <begin position="261"/>
        <end position="344"/>
    </location>
</feature>
<evidence type="ECO:0000256" key="3">
    <source>
        <dbReference type="ARBA" id="ARBA00022679"/>
    </source>
</evidence>
<evidence type="ECO:0000259" key="15">
    <source>
        <dbReference type="PROSITE" id="PS50880"/>
    </source>
</evidence>
<comment type="subunit">
    <text evidence="12">Monomer. Interacts with DnaB.</text>
</comment>
<dbReference type="PROSITE" id="PS50880">
    <property type="entry name" value="TOPRIM"/>
    <property type="match status" value="1"/>
</dbReference>
<comment type="similarity">
    <text evidence="12 13">Belongs to the DnaG primase family.</text>
</comment>
<dbReference type="InterPro" id="IPR006171">
    <property type="entry name" value="TOPRIM_dom"/>
</dbReference>
<name>A0A934NAE6_9BACT</name>
<organism evidence="16 17">
    <name type="scientific">Candidatus Nephthysia bennettiae</name>
    <dbReference type="NCBI Taxonomy" id="3127016"/>
    <lineage>
        <taxon>Bacteria</taxon>
        <taxon>Bacillati</taxon>
        <taxon>Candidatus Dormiibacterota</taxon>
        <taxon>Candidatus Dormibacteria</taxon>
        <taxon>Candidatus Dormibacterales</taxon>
        <taxon>Candidatus Dormibacteraceae</taxon>
        <taxon>Candidatus Nephthysia</taxon>
    </lineage>
</organism>